<sequence>MSKNTAAIETSQVFFTYPDGHAVLKSVTCSIKPGEKVALIGPNGAGKSTFMSLLNGVSLPTHGQVHIDGTLVEKESLVNIRRKVGIVFQDPDDQLFCPTVYDDVAFGPLNLGLAHEEVDKRVKESLALVGLEGFDERSSYHLSFGERKRLALATVLSYRPEILVFDEPSTNMDPLNRRKLINWLKESDKTILLCTHDLDIALEVCDRCILLTDGEIVADDTASKILHNRQLLEENNLELPLALMTHELLNDILKNKDDLDEDHRFIIGNFLHAHRHAHGADGEIHFHVHSHDDHSPTHTHHDHDHHEAGSHQHKEAEK</sequence>
<evidence type="ECO:0000256" key="5">
    <source>
        <dbReference type="ARBA" id="ARBA00022741"/>
    </source>
</evidence>
<keyword evidence="7" id="KW-1278">Translocase</keyword>
<evidence type="ECO:0000256" key="4">
    <source>
        <dbReference type="ARBA" id="ARBA00022475"/>
    </source>
</evidence>
<dbReference type="InterPro" id="IPR027417">
    <property type="entry name" value="P-loop_NTPase"/>
</dbReference>
<evidence type="ECO:0000256" key="1">
    <source>
        <dbReference type="ARBA" id="ARBA00004236"/>
    </source>
</evidence>
<evidence type="ECO:0000259" key="10">
    <source>
        <dbReference type="PROSITE" id="PS50893"/>
    </source>
</evidence>
<organism evidence="11">
    <name type="scientific">hydrothermal vent metagenome</name>
    <dbReference type="NCBI Taxonomy" id="652676"/>
    <lineage>
        <taxon>unclassified sequences</taxon>
        <taxon>metagenomes</taxon>
        <taxon>ecological metagenomes</taxon>
    </lineage>
</organism>
<dbReference type="GO" id="GO:0043190">
    <property type="term" value="C:ATP-binding cassette (ABC) transporter complex"/>
    <property type="evidence" value="ECO:0007669"/>
    <property type="project" value="TreeGrafter"/>
</dbReference>
<dbReference type="InterPro" id="IPR017871">
    <property type="entry name" value="ABC_transporter-like_CS"/>
</dbReference>
<dbReference type="InterPro" id="IPR015856">
    <property type="entry name" value="ABC_transpr_CbiO/EcfA_su"/>
</dbReference>
<protein>
    <submittedName>
        <fullName evidence="11">ATPase component NikO of energizing module of nickel ECF transporter</fullName>
    </submittedName>
</protein>
<keyword evidence="3" id="KW-0813">Transport</keyword>
<dbReference type="SMART" id="SM00382">
    <property type="entry name" value="AAA"/>
    <property type="match status" value="1"/>
</dbReference>
<keyword evidence="6" id="KW-0067">ATP-binding</keyword>
<dbReference type="FunFam" id="3.40.50.300:FF:000224">
    <property type="entry name" value="Energy-coupling factor transporter ATP-binding protein EcfA"/>
    <property type="match status" value="1"/>
</dbReference>
<dbReference type="EMBL" id="UOFQ01000134">
    <property type="protein sequence ID" value="VAW89448.1"/>
    <property type="molecule type" value="Genomic_DNA"/>
</dbReference>
<dbReference type="PROSITE" id="PS00211">
    <property type="entry name" value="ABC_TRANSPORTER_1"/>
    <property type="match status" value="1"/>
</dbReference>
<evidence type="ECO:0000256" key="8">
    <source>
        <dbReference type="ARBA" id="ARBA00023136"/>
    </source>
</evidence>
<accession>A0A3B0Z7T2</accession>
<evidence type="ECO:0000256" key="6">
    <source>
        <dbReference type="ARBA" id="ARBA00022840"/>
    </source>
</evidence>
<name>A0A3B0Z7T2_9ZZZZ</name>
<evidence type="ECO:0000256" key="3">
    <source>
        <dbReference type="ARBA" id="ARBA00022448"/>
    </source>
</evidence>
<dbReference type="InterPro" id="IPR003593">
    <property type="entry name" value="AAA+_ATPase"/>
</dbReference>
<dbReference type="PANTHER" id="PTHR43553">
    <property type="entry name" value="HEAVY METAL TRANSPORTER"/>
    <property type="match status" value="1"/>
</dbReference>
<evidence type="ECO:0000313" key="11">
    <source>
        <dbReference type="EMBL" id="VAW89448.1"/>
    </source>
</evidence>
<evidence type="ECO:0000256" key="7">
    <source>
        <dbReference type="ARBA" id="ARBA00022967"/>
    </source>
</evidence>
<dbReference type="SUPFAM" id="SSF52540">
    <property type="entry name" value="P-loop containing nucleoside triphosphate hydrolases"/>
    <property type="match status" value="1"/>
</dbReference>
<feature type="domain" description="ABC transporter" evidence="10">
    <location>
        <begin position="8"/>
        <end position="238"/>
    </location>
</feature>
<dbReference type="Gene3D" id="3.40.50.300">
    <property type="entry name" value="P-loop containing nucleotide triphosphate hydrolases"/>
    <property type="match status" value="1"/>
</dbReference>
<dbReference type="InterPro" id="IPR050095">
    <property type="entry name" value="ECF_ABC_transporter_ATP-bd"/>
</dbReference>
<proteinExistence type="inferred from homology"/>
<keyword evidence="5" id="KW-0547">Nucleotide-binding</keyword>
<dbReference type="GO" id="GO:0042626">
    <property type="term" value="F:ATPase-coupled transmembrane transporter activity"/>
    <property type="evidence" value="ECO:0007669"/>
    <property type="project" value="TreeGrafter"/>
</dbReference>
<dbReference type="GO" id="GO:0016887">
    <property type="term" value="F:ATP hydrolysis activity"/>
    <property type="evidence" value="ECO:0007669"/>
    <property type="project" value="InterPro"/>
</dbReference>
<feature type="region of interest" description="Disordered" evidence="9">
    <location>
        <begin position="287"/>
        <end position="318"/>
    </location>
</feature>
<dbReference type="PROSITE" id="PS50893">
    <property type="entry name" value="ABC_TRANSPORTER_2"/>
    <property type="match status" value="1"/>
</dbReference>
<dbReference type="InterPro" id="IPR003439">
    <property type="entry name" value="ABC_transporter-like_ATP-bd"/>
</dbReference>
<reference evidence="11" key="1">
    <citation type="submission" date="2018-06" db="EMBL/GenBank/DDBJ databases">
        <authorList>
            <person name="Zhirakovskaya E."/>
        </authorList>
    </citation>
    <scope>NUCLEOTIDE SEQUENCE</scope>
</reference>
<dbReference type="CDD" id="cd03225">
    <property type="entry name" value="ABC_cobalt_CbiO_domain1"/>
    <property type="match status" value="1"/>
</dbReference>
<dbReference type="AlphaFoldDB" id="A0A3B0Z7T2"/>
<keyword evidence="8" id="KW-0472">Membrane</keyword>
<comment type="subcellular location">
    <subcellularLocation>
        <location evidence="1">Cell membrane</location>
    </subcellularLocation>
</comment>
<evidence type="ECO:0000256" key="9">
    <source>
        <dbReference type="SAM" id="MobiDB-lite"/>
    </source>
</evidence>
<keyword evidence="4" id="KW-1003">Cell membrane</keyword>
<gene>
    <name evidence="11" type="ORF">MNBD_GAMMA17-104</name>
</gene>
<dbReference type="PANTHER" id="PTHR43553:SF24">
    <property type="entry name" value="ENERGY-COUPLING FACTOR TRANSPORTER ATP-BINDING PROTEIN ECFA1"/>
    <property type="match status" value="1"/>
</dbReference>
<comment type="similarity">
    <text evidence="2">Belongs to the ABC transporter superfamily.</text>
</comment>
<dbReference type="Pfam" id="PF00005">
    <property type="entry name" value="ABC_tran"/>
    <property type="match status" value="1"/>
</dbReference>
<dbReference type="GO" id="GO:0005524">
    <property type="term" value="F:ATP binding"/>
    <property type="evidence" value="ECO:0007669"/>
    <property type="project" value="UniProtKB-KW"/>
</dbReference>
<evidence type="ECO:0000256" key="2">
    <source>
        <dbReference type="ARBA" id="ARBA00005417"/>
    </source>
</evidence>